<proteinExistence type="predicted"/>
<organism evidence="1 2">
    <name type="scientific">Carnobacterium inhibens subsp. gilichinskyi</name>
    <dbReference type="NCBI Taxonomy" id="1266845"/>
    <lineage>
        <taxon>Bacteria</taxon>
        <taxon>Bacillati</taxon>
        <taxon>Bacillota</taxon>
        <taxon>Bacilli</taxon>
        <taxon>Lactobacillales</taxon>
        <taxon>Carnobacteriaceae</taxon>
        <taxon>Carnobacterium</taxon>
    </lineage>
</organism>
<accession>U5SGP1</accession>
<reference evidence="1 2" key="1">
    <citation type="journal article" date="2013" name="Genome Announc.">
        <title>Complete Genome Sequence of Carnobacterium gilichinskyi Strain WN1359T (DSM 27470T).</title>
        <authorList>
            <person name="Leonard M.T."/>
            <person name="Panayotova N."/>
            <person name="Farmerie W.G."/>
            <person name="Triplett E.W."/>
            <person name="Nicholson W.L."/>
        </authorList>
    </citation>
    <scope>NUCLEOTIDE SEQUENCE [LARGE SCALE GENOMIC DNA]</scope>
    <source>
        <strain evidence="1 2">WN1359</strain>
        <plasmid evidence="2">Plasmid pWNCR9</plasmid>
    </source>
</reference>
<dbReference type="Proteomes" id="UP000017469">
    <property type="component" value="Plasmid pWNCR9"/>
</dbReference>
<dbReference type="PATRIC" id="fig|1266845.5.peg.2318"/>
<dbReference type="HOGENOM" id="CLU_1988610_0_0_9"/>
<dbReference type="KEGG" id="caw:Q783_12140"/>
<dbReference type="AlphaFoldDB" id="U5SGP1"/>
<keyword evidence="1" id="KW-0614">Plasmid</keyword>
<evidence type="ECO:0000313" key="1">
    <source>
        <dbReference type="EMBL" id="AGY83047.1"/>
    </source>
</evidence>
<dbReference type="RefSeq" id="WP_023179924.1">
    <property type="nucleotide sequence ID" value="NC_022608.1"/>
</dbReference>
<geneLocation type="plasmid" evidence="1 2">
    <name>pWNCR9</name>
</geneLocation>
<dbReference type="EMBL" id="CP006817">
    <property type="protein sequence ID" value="AGY83047.1"/>
    <property type="molecule type" value="Genomic_DNA"/>
</dbReference>
<sequence>MTKEPSKNRSIRLTDTVMNELNKIVEEDEIRSLNNLMELLIVAYKENKTTAFKNQKKSSDSIKKDINLVKKELATLLYLNETMADFLSITTINEIDTKDSLVNQSREKVKRDIERNQVKKASNLY</sequence>
<gene>
    <name evidence="1" type="ORF">Q783_12140</name>
</gene>
<evidence type="ECO:0000313" key="2">
    <source>
        <dbReference type="Proteomes" id="UP000017469"/>
    </source>
</evidence>
<protein>
    <submittedName>
        <fullName evidence="1">Uncharacterized protein</fullName>
    </submittedName>
</protein>
<name>U5SGP1_9LACT</name>